<dbReference type="InterPro" id="IPR032710">
    <property type="entry name" value="NTF2-like_dom_sf"/>
</dbReference>
<dbReference type="Proteomes" id="UP001294570">
    <property type="component" value="Unassembled WGS sequence"/>
</dbReference>
<organism evidence="2 3">
    <name type="scientific">Denitrificimonas halotolerans</name>
    <dbReference type="NCBI Taxonomy" id="3098930"/>
    <lineage>
        <taxon>Bacteria</taxon>
        <taxon>Pseudomonadati</taxon>
        <taxon>Pseudomonadota</taxon>
        <taxon>Gammaproteobacteria</taxon>
        <taxon>Pseudomonadales</taxon>
        <taxon>Pseudomonadaceae</taxon>
        <taxon>Denitrificimonas</taxon>
    </lineage>
</organism>
<evidence type="ECO:0000313" key="2">
    <source>
        <dbReference type="EMBL" id="MDY7219058.1"/>
    </source>
</evidence>
<dbReference type="RefSeq" id="WP_321553153.1">
    <property type="nucleotide sequence ID" value="NZ_JAXIVU010000005.1"/>
</dbReference>
<dbReference type="InterPro" id="IPR048469">
    <property type="entry name" value="YchJ-like_M"/>
</dbReference>
<dbReference type="InterPro" id="IPR004027">
    <property type="entry name" value="SEC_C_motif"/>
</dbReference>
<dbReference type="PANTHER" id="PTHR33747">
    <property type="entry name" value="UPF0225 PROTEIN SCO1677"/>
    <property type="match status" value="1"/>
</dbReference>
<sequence>MTAIFTCPCTPTRTYQDCCGRYHTGQLASTPQTLMRARYSAFVKGDIHFIQLTTLPTQHSALDLKAITQWSNNSQWLGLEVLSEALEADQRHAWVKFIAHWQDELGTHQHHENSLFIKPAEQWYFYDPNIPLRAERNAPCPCGSTRKFKKCCAPYL</sequence>
<protein>
    <submittedName>
        <fullName evidence="2">YchJ family protein</fullName>
    </submittedName>
</protein>
<dbReference type="SUPFAM" id="SSF54427">
    <property type="entry name" value="NTF2-like"/>
    <property type="match status" value="1"/>
</dbReference>
<gene>
    <name evidence="2" type="ORF">TOI97_05660</name>
</gene>
<dbReference type="NCBIfam" id="NF002486">
    <property type="entry name" value="PRK01752.1"/>
    <property type="match status" value="1"/>
</dbReference>
<evidence type="ECO:0000259" key="1">
    <source>
        <dbReference type="Pfam" id="PF17775"/>
    </source>
</evidence>
<dbReference type="PANTHER" id="PTHR33747:SF1">
    <property type="entry name" value="ADENYLATE CYCLASE-ASSOCIATED CAP C-TERMINAL DOMAIN-CONTAINING PROTEIN"/>
    <property type="match status" value="1"/>
</dbReference>
<evidence type="ECO:0000313" key="3">
    <source>
        <dbReference type="Proteomes" id="UP001294570"/>
    </source>
</evidence>
<dbReference type="Gene3D" id="3.10.450.50">
    <property type="match status" value="1"/>
</dbReference>
<dbReference type="Pfam" id="PF02810">
    <property type="entry name" value="SEC-C"/>
    <property type="match status" value="1"/>
</dbReference>
<dbReference type="EMBL" id="JAXIVU010000005">
    <property type="protein sequence ID" value="MDY7219058.1"/>
    <property type="molecule type" value="Genomic_DNA"/>
</dbReference>
<feature type="domain" description="YchJ-like middle NTF2-like" evidence="1">
    <location>
        <begin position="30"/>
        <end position="127"/>
    </location>
</feature>
<dbReference type="SUPFAM" id="SSF103642">
    <property type="entry name" value="Sec-C motif"/>
    <property type="match status" value="1"/>
</dbReference>
<keyword evidence="3" id="KW-1185">Reference proteome</keyword>
<comment type="caution">
    <text evidence="2">The sequence shown here is derived from an EMBL/GenBank/DDBJ whole genome shotgun (WGS) entry which is preliminary data.</text>
</comment>
<accession>A0ABU5GTU7</accession>
<name>A0ABU5GTU7_9GAMM</name>
<dbReference type="NCBIfam" id="NF001213">
    <property type="entry name" value="PRK00183.1"/>
    <property type="match status" value="1"/>
</dbReference>
<reference evidence="2 3" key="1">
    <citation type="submission" date="2023-12" db="EMBL/GenBank/DDBJ databases">
        <title>Denitrificimonas halotolerans sp. nov.,a novel species isolated from landfill leachate.</title>
        <authorList>
            <person name="Wang S."/>
        </authorList>
    </citation>
    <scope>NUCLEOTIDE SEQUENCE [LARGE SCALE GENOMIC DNA]</scope>
    <source>
        <strain evidence="2 3">JX-1</strain>
    </source>
</reference>
<dbReference type="Pfam" id="PF17775">
    <property type="entry name" value="YchJ_M-like"/>
    <property type="match status" value="1"/>
</dbReference>
<proteinExistence type="predicted"/>